<dbReference type="Proteomes" id="UP000199476">
    <property type="component" value="Unassembled WGS sequence"/>
</dbReference>
<dbReference type="AlphaFoldDB" id="A0A1G9N2J7"/>
<dbReference type="NCBIfam" id="NF040747">
    <property type="entry name" value="reduct_C_alpha"/>
    <property type="match status" value="1"/>
</dbReference>
<accession>A0A1G9N2J7</accession>
<name>A0A1G9N2J7_9FIRM</name>
<dbReference type="RefSeq" id="WP_234985529.1">
    <property type="nucleotide sequence ID" value="NZ_FNGO01000009.1"/>
</dbReference>
<evidence type="ECO:0000313" key="3">
    <source>
        <dbReference type="Proteomes" id="UP000199476"/>
    </source>
</evidence>
<feature type="region of interest" description="Disordered" evidence="1">
    <location>
        <begin position="304"/>
        <end position="324"/>
    </location>
</feature>
<sequence>MENKEKVAEALLEIADGLEKGDCKEKIRVGLTTPGSEHGEKELLKGARLADQKVDYIEPVLIGREKPAGIEHHSCQDLESAHTRMEKLLETGEIDCAVTLHYSFPLGTATVGRVIAPCSGQEMLIATTTGSSASDRVEAMVKNALAGLASAGALGIDEPELGILNVEGARKTEQKLLELQENGLGIKFAESARGDGGRVMRGNDLLLGSCDVMVCDTLTGNLLMKLFSAREGGGNREVVGFGYGPGIGEGQDGIIGIISRASGAAVISGAIKYIAEAKRGNLLEKYEKVLQEARTAGLEDILAEDRDEKTAGDEDISAPPEKNTDAEIAGLDVLDIEKARQSLWQEDIYAETGMGCSGPVVMVAREDQKAARSHLEKKGYI</sequence>
<proteinExistence type="predicted"/>
<dbReference type="Pfam" id="PF02504">
    <property type="entry name" value="FA_synthesis"/>
    <property type="match status" value="1"/>
</dbReference>
<dbReference type="Gene3D" id="3.40.718.10">
    <property type="entry name" value="Isopropylmalate Dehydrogenase"/>
    <property type="match status" value="1"/>
</dbReference>
<gene>
    <name evidence="2" type="ORF">SAMN04488692_10980</name>
</gene>
<reference evidence="2 3" key="1">
    <citation type="submission" date="2016-10" db="EMBL/GenBank/DDBJ databases">
        <authorList>
            <person name="de Groot N.N."/>
        </authorList>
    </citation>
    <scope>NUCLEOTIDE SEQUENCE [LARGE SCALE GENOMIC DNA]</scope>
    <source>
        <strain evidence="2 3">SLAS-1</strain>
    </source>
</reference>
<organism evidence="2 3">
    <name type="scientific">Halarsenatibacter silvermanii</name>
    <dbReference type="NCBI Taxonomy" id="321763"/>
    <lineage>
        <taxon>Bacteria</taxon>
        <taxon>Bacillati</taxon>
        <taxon>Bacillota</taxon>
        <taxon>Clostridia</taxon>
        <taxon>Halanaerobiales</taxon>
        <taxon>Halarsenatibacteraceae</taxon>
        <taxon>Halarsenatibacter</taxon>
    </lineage>
</organism>
<dbReference type="GO" id="GO:0006633">
    <property type="term" value="P:fatty acid biosynthetic process"/>
    <property type="evidence" value="ECO:0007669"/>
    <property type="project" value="InterPro"/>
</dbReference>
<dbReference type="InterPro" id="IPR003664">
    <property type="entry name" value="FA_synthesis"/>
</dbReference>
<evidence type="ECO:0000256" key="1">
    <source>
        <dbReference type="SAM" id="MobiDB-lite"/>
    </source>
</evidence>
<dbReference type="EMBL" id="FNGO01000009">
    <property type="protein sequence ID" value="SDL80481.1"/>
    <property type="molecule type" value="Genomic_DNA"/>
</dbReference>
<dbReference type="SUPFAM" id="SSF53659">
    <property type="entry name" value="Isocitrate/Isopropylmalate dehydrogenase-like"/>
    <property type="match status" value="1"/>
</dbReference>
<keyword evidence="3" id="KW-1185">Reference proteome</keyword>
<evidence type="ECO:0000313" key="2">
    <source>
        <dbReference type="EMBL" id="SDL80481.1"/>
    </source>
</evidence>
<dbReference type="STRING" id="321763.SAMN04488692_10980"/>
<protein>
    <submittedName>
        <fullName evidence="2">Fatty acid synthesis protein</fullName>
    </submittedName>
</protein>
<dbReference type="GO" id="GO:0016747">
    <property type="term" value="F:acyltransferase activity, transferring groups other than amino-acyl groups"/>
    <property type="evidence" value="ECO:0007669"/>
    <property type="project" value="InterPro"/>
</dbReference>